<keyword evidence="5 7" id="KW-1133">Transmembrane helix</keyword>
<feature type="transmembrane region" description="Helical" evidence="7">
    <location>
        <begin position="74"/>
        <end position="93"/>
    </location>
</feature>
<dbReference type="InterPro" id="IPR036259">
    <property type="entry name" value="MFS_trans_sf"/>
</dbReference>
<organism evidence="9 10">
    <name type="scientific">Nocardia panacis</name>
    <dbReference type="NCBI Taxonomy" id="2340916"/>
    <lineage>
        <taxon>Bacteria</taxon>
        <taxon>Bacillati</taxon>
        <taxon>Actinomycetota</taxon>
        <taxon>Actinomycetes</taxon>
        <taxon>Mycobacteriales</taxon>
        <taxon>Nocardiaceae</taxon>
        <taxon>Nocardia</taxon>
    </lineage>
</organism>
<dbReference type="AlphaFoldDB" id="A0A3A4KEW6"/>
<dbReference type="Gene3D" id="1.20.1250.20">
    <property type="entry name" value="MFS general substrate transporter like domains"/>
    <property type="match status" value="1"/>
</dbReference>
<evidence type="ECO:0000256" key="6">
    <source>
        <dbReference type="ARBA" id="ARBA00023136"/>
    </source>
</evidence>
<feature type="transmembrane region" description="Helical" evidence="7">
    <location>
        <begin position="99"/>
        <end position="121"/>
    </location>
</feature>
<dbReference type="GO" id="GO:0022857">
    <property type="term" value="F:transmembrane transporter activity"/>
    <property type="evidence" value="ECO:0007669"/>
    <property type="project" value="InterPro"/>
</dbReference>
<dbReference type="InterPro" id="IPR020846">
    <property type="entry name" value="MFS_dom"/>
</dbReference>
<keyword evidence="4 7" id="KW-0812">Transmembrane</keyword>
<reference evidence="9 10" key="1">
    <citation type="submission" date="2018-09" db="EMBL/GenBank/DDBJ databases">
        <title>YIM PH21274 draft genome.</title>
        <authorList>
            <person name="Miao C."/>
        </authorList>
    </citation>
    <scope>NUCLEOTIDE SEQUENCE [LARGE SCALE GENOMIC DNA]</scope>
    <source>
        <strain evidence="9 10">YIM PH 21724</strain>
    </source>
</reference>
<keyword evidence="10" id="KW-1185">Reference proteome</keyword>
<comment type="caution">
    <text evidence="9">The sequence shown here is derived from an EMBL/GenBank/DDBJ whole genome shotgun (WGS) entry which is preliminary data.</text>
</comment>
<evidence type="ECO:0000256" key="1">
    <source>
        <dbReference type="ARBA" id="ARBA00004651"/>
    </source>
</evidence>
<feature type="transmembrane region" description="Helical" evidence="7">
    <location>
        <begin position="42"/>
        <end position="62"/>
    </location>
</feature>
<dbReference type="PROSITE" id="PS50850">
    <property type="entry name" value="MFS"/>
    <property type="match status" value="1"/>
</dbReference>
<name>A0A3A4KEW6_9NOCA</name>
<feature type="transmembrane region" description="Helical" evidence="7">
    <location>
        <begin position="364"/>
        <end position="385"/>
    </location>
</feature>
<feature type="transmembrane region" description="Helical" evidence="7">
    <location>
        <begin position="242"/>
        <end position="260"/>
    </location>
</feature>
<dbReference type="InterPro" id="IPR011701">
    <property type="entry name" value="MFS"/>
</dbReference>
<feature type="transmembrane region" description="Helical" evidence="7">
    <location>
        <begin position="272"/>
        <end position="293"/>
    </location>
</feature>
<dbReference type="PANTHER" id="PTHR23517:SF13">
    <property type="entry name" value="MAJOR FACILITATOR SUPERFAMILY MFS_1"/>
    <property type="match status" value="1"/>
</dbReference>
<accession>A0A3A4KEW6</accession>
<dbReference type="OrthoDB" id="3177957at2"/>
<dbReference type="Pfam" id="PF07690">
    <property type="entry name" value="MFS_1"/>
    <property type="match status" value="1"/>
</dbReference>
<dbReference type="Proteomes" id="UP000266677">
    <property type="component" value="Unassembled WGS sequence"/>
</dbReference>
<dbReference type="SUPFAM" id="SSF103473">
    <property type="entry name" value="MFS general substrate transporter"/>
    <property type="match status" value="1"/>
</dbReference>
<feature type="transmembrane region" description="Helical" evidence="7">
    <location>
        <begin position="12"/>
        <end position="30"/>
    </location>
</feature>
<feature type="transmembrane region" description="Helical" evidence="7">
    <location>
        <begin position="299"/>
        <end position="324"/>
    </location>
</feature>
<evidence type="ECO:0000256" key="4">
    <source>
        <dbReference type="ARBA" id="ARBA00022692"/>
    </source>
</evidence>
<dbReference type="EMBL" id="QZFU01000036">
    <property type="protein sequence ID" value="RJO71019.1"/>
    <property type="molecule type" value="Genomic_DNA"/>
</dbReference>
<dbReference type="PROSITE" id="PS00216">
    <property type="entry name" value="SUGAR_TRANSPORT_1"/>
    <property type="match status" value="1"/>
</dbReference>
<dbReference type="GO" id="GO:0005886">
    <property type="term" value="C:plasma membrane"/>
    <property type="evidence" value="ECO:0007669"/>
    <property type="project" value="UniProtKB-SubCell"/>
</dbReference>
<evidence type="ECO:0000313" key="10">
    <source>
        <dbReference type="Proteomes" id="UP000266677"/>
    </source>
</evidence>
<evidence type="ECO:0000256" key="3">
    <source>
        <dbReference type="ARBA" id="ARBA00022475"/>
    </source>
</evidence>
<keyword evidence="3" id="KW-1003">Cell membrane</keyword>
<keyword evidence="2" id="KW-0813">Transport</keyword>
<feature type="transmembrane region" description="Helical" evidence="7">
    <location>
        <begin position="163"/>
        <end position="184"/>
    </location>
</feature>
<evidence type="ECO:0000313" key="9">
    <source>
        <dbReference type="EMBL" id="RJO71019.1"/>
    </source>
</evidence>
<evidence type="ECO:0000256" key="5">
    <source>
        <dbReference type="ARBA" id="ARBA00022989"/>
    </source>
</evidence>
<feature type="transmembrane region" description="Helical" evidence="7">
    <location>
        <begin position="209"/>
        <end position="230"/>
    </location>
</feature>
<dbReference type="InterPro" id="IPR005829">
    <property type="entry name" value="Sugar_transporter_CS"/>
</dbReference>
<evidence type="ECO:0000256" key="2">
    <source>
        <dbReference type="ARBA" id="ARBA00022448"/>
    </source>
</evidence>
<gene>
    <name evidence="9" type="ORF">D5S18_26555</name>
</gene>
<comment type="subcellular location">
    <subcellularLocation>
        <location evidence="1">Cell membrane</location>
        <topology evidence="1">Multi-pass membrane protein</topology>
    </subcellularLocation>
</comment>
<feature type="domain" description="Major facilitator superfamily (MFS) profile" evidence="8">
    <location>
        <begin position="1"/>
        <end position="390"/>
    </location>
</feature>
<feature type="transmembrane region" description="Helical" evidence="7">
    <location>
        <begin position="336"/>
        <end position="358"/>
    </location>
</feature>
<protein>
    <submittedName>
        <fullName evidence="9">MFS transporter</fullName>
    </submittedName>
</protein>
<feature type="transmembrane region" description="Helical" evidence="7">
    <location>
        <begin position="133"/>
        <end position="157"/>
    </location>
</feature>
<keyword evidence="6 7" id="KW-0472">Membrane</keyword>
<evidence type="ECO:0000259" key="8">
    <source>
        <dbReference type="PROSITE" id="PS50850"/>
    </source>
</evidence>
<dbReference type="InterPro" id="IPR050171">
    <property type="entry name" value="MFS_Transporters"/>
</dbReference>
<dbReference type="PANTHER" id="PTHR23517">
    <property type="entry name" value="RESISTANCE PROTEIN MDTM, PUTATIVE-RELATED-RELATED"/>
    <property type="match status" value="1"/>
</dbReference>
<proteinExistence type="predicted"/>
<evidence type="ECO:0000256" key="7">
    <source>
        <dbReference type="SAM" id="Phobius"/>
    </source>
</evidence>
<sequence>MEHAARRGFRVVAAALGVTMVGTTLPTPLYPALQHRLGFDDLTVTVLFASYAIGVLAALVLLGRISDVIGRRPVLLAALACAALSALAFLAWPGVTGLLIGRVLSGLSAGMIAGTATAALVELEPEGDQAHAGLVATAVNMLGLGCGPLLSGLLAAFGPAPLIAPFAVHLALVVLTAVGVWFVPQSRRPGSGTRLRIDWPTLPREVRPIFPAVSAVMFACFAMFGLVAAIEPAFLAKLLHVSSPALSGGVVFGMFAGSAVSQVATRRLPAPAALTAGCAGAIAAVCGFALALVSGSVAALVIATVAVGLGHGVAFRAAVALIGARSPVDQRGGTMSSFFVVVYLGISAPVVAAGRAAGIWGLRVAGIGFTAVVALLLLLALGVLLRANAR</sequence>